<dbReference type="AlphaFoldDB" id="A0A2H3CZZ1"/>
<sequence length="51" mass="5895">PSIYLPDMISKNIYDPYARHFVAFVVPLFLETYAEVDSPTRSKMEELVLTS</sequence>
<keyword evidence="2" id="KW-1185">Reference proteome</keyword>
<dbReference type="SUPFAM" id="SSF48464">
    <property type="entry name" value="ENTH/VHS domain"/>
    <property type="match status" value="1"/>
</dbReference>
<dbReference type="OrthoDB" id="2129491at2759"/>
<dbReference type="Proteomes" id="UP000217790">
    <property type="component" value="Unassembled WGS sequence"/>
</dbReference>
<reference evidence="2" key="1">
    <citation type="journal article" date="2017" name="Nat. Ecol. Evol.">
        <title>Genome expansion and lineage-specific genetic innovations in the forest pathogenic fungi Armillaria.</title>
        <authorList>
            <person name="Sipos G."/>
            <person name="Prasanna A.N."/>
            <person name="Walter M.C."/>
            <person name="O'Connor E."/>
            <person name="Balint B."/>
            <person name="Krizsan K."/>
            <person name="Kiss B."/>
            <person name="Hess J."/>
            <person name="Varga T."/>
            <person name="Slot J."/>
            <person name="Riley R."/>
            <person name="Boka B."/>
            <person name="Rigling D."/>
            <person name="Barry K."/>
            <person name="Lee J."/>
            <person name="Mihaltcheva S."/>
            <person name="LaButti K."/>
            <person name="Lipzen A."/>
            <person name="Waldron R."/>
            <person name="Moloney N.M."/>
            <person name="Sperisen C."/>
            <person name="Kredics L."/>
            <person name="Vagvoelgyi C."/>
            <person name="Patrignani A."/>
            <person name="Fitzpatrick D."/>
            <person name="Nagy I."/>
            <person name="Doyle S."/>
            <person name="Anderson J.B."/>
            <person name="Grigoriev I.V."/>
            <person name="Gueldener U."/>
            <person name="Muensterkoetter M."/>
            <person name="Nagy L.G."/>
        </authorList>
    </citation>
    <scope>NUCLEOTIDE SEQUENCE [LARGE SCALE GENOMIC DNA]</scope>
    <source>
        <strain evidence="2">Ar21-2</strain>
    </source>
</reference>
<dbReference type="InParanoid" id="A0A2H3CZZ1"/>
<accession>A0A2H3CZZ1</accession>
<organism evidence="1 2">
    <name type="scientific">Armillaria gallica</name>
    <name type="common">Bulbous honey fungus</name>
    <name type="synonym">Armillaria bulbosa</name>
    <dbReference type="NCBI Taxonomy" id="47427"/>
    <lineage>
        <taxon>Eukaryota</taxon>
        <taxon>Fungi</taxon>
        <taxon>Dikarya</taxon>
        <taxon>Basidiomycota</taxon>
        <taxon>Agaricomycotina</taxon>
        <taxon>Agaricomycetes</taxon>
        <taxon>Agaricomycetidae</taxon>
        <taxon>Agaricales</taxon>
        <taxon>Marasmiineae</taxon>
        <taxon>Physalacriaceae</taxon>
        <taxon>Armillaria</taxon>
    </lineage>
</organism>
<evidence type="ECO:0000313" key="2">
    <source>
        <dbReference type="Proteomes" id="UP000217790"/>
    </source>
</evidence>
<dbReference type="STRING" id="47427.A0A2H3CZZ1"/>
<proteinExistence type="predicted"/>
<evidence type="ECO:0000313" key="1">
    <source>
        <dbReference type="EMBL" id="PBK87390.1"/>
    </source>
</evidence>
<gene>
    <name evidence="1" type="ORF">ARMGADRAFT_939195</name>
</gene>
<dbReference type="EMBL" id="KZ293679">
    <property type="protein sequence ID" value="PBK87390.1"/>
    <property type="molecule type" value="Genomic_DNA"/>
</dbReference>
<protein>
    <submittedName>
        <fullName evidence="1">Uncharacterized protein</fullName>
    </submittedName>
</protein>
<name>A0A2H3CZZ1_ARMGA</name>
<dbReference type="InterPro" id="IPR008942">
    <property type="entry name" value="ENTH_VHS"/>
</dbReference>
<feature type="non-terminal residue" evidence="1">
    <location>
        <position position="1"/>
    </location>
</feature>
<dbReference type="Gene3D" id="1.25.40.90">
    <property type="match status" value="1"/>
</dbReference>